<dbReference type="InterPro" id="IPR048561">
    <property type="entry name" value="Dab_PTB"/>
</dbReference>
<dbReference type="Pfam" id="PF00640">
    <property type="entry name" value="PID"/>
    <property type="match status" value="1"/>
</dbReference>
<feature type="compositionally biased region" description="Polar residues" evidence="6">
    <location>
        <begin position="1296"/>
        <end position="1307"/>
    </location>
</feature>
<keyword evidence="9" id="KW-1185">Reference proteome</keyword>
<keyword evidence="3" id="KW-0963">Cytoplasm</keyword>
<accession>A0A5E4M0V9</accession>
<feature type="region of interest" description="Disordered" evidence="6">
    <location>
        <begin position="521"/>
        <end position="562"/>
    </location>
</feature>
<feature type="region of interest" description="Disordered" evidence="6">
    <location>
        <begin position="841"/>
        <end position="878"/>
    </location>
</feature>
<evidence type="ECO:0000259" key="7">
    <source>
        <dbReference type="PROSITE" id="PS01179"/>
    </source>
</evidence>
<dbReference type="SUPFAM" id="SSF50729">
    <property type="entry name" value="PH domain-like"/>
    <property type="match status" value="1"/>
</dbReference>
<feature type="compositionally biased region" description="Polar residues" evidence="6">
    <location>
        <begin position="1213"/>
        <end position="1233"/>
    </location>
</feature>
<keyword evidence="4" id="KW-0597">Phosphoprotein</keyword>
<evidence type="ECO:0000256" key="5">
    <source>
        <dbReference type="ARBA" id="ARBA00022782"/>
    </source>
</evidence>
<protein>
    <submittedName>
        <fullName evidence="8">PTB/PI domain,PH domain-like</fullName>
    </submittedName>
</protein>
<evidence type="ECO:0000256" key="3">
    <source>
        <dbReference type="ARBA" id="ARBA00022490"/>
    </source>
</evidence>
<keyword evidence="2" id="KW-0217">Developmental protein</keyword>
<dbReference type="OrthoDB" id="10069833at2759"/>
<dbReference type="CDD" id="cd01215">
    <property type="entry name" value="PTB_Dab"/>
    <property type="match status" value="1"/>
</dbReference>
<keyword evidence="5" id="KW-0221">Differentiation</keyword>
<dbReference type="FunFam" id="2.30.29.30:FF:000262">
    <property type="entry name" value="Disabled, isoform F"/>
    <property type="match status" value="1"/>
</dbReference>
<feature type="region of interest" description="Disordered" evidence="6">
    <location>
        <begin position="1058"/>
        <end position="1077"/>
    </location>
</feature>
<feature type="compositionally biased region" description="Acidic residues" evidence="6">
    <location>
        <begin position="850"/>
        <end position="872"/>
    </location>
</feature>
<feature type="compositionally biased region" description="Basic residues" evidence="6">
    <location>
        <begin position="1015"/>
        <end position="1024"/>
    </location>
</feature>
<feature type="compositionally biased region" description="Acidic residues" evidence="6">
    <location>
        <begin position="1189"/>
        <end position="1198"/>
    </location>
</feature>
<feature type="compositionally biased region" description="Basic and acidic residues" evidence="6">
    <location>
        <begin position="1169"/>
        <end position="1180"/>
    </location>
</feature>
<dbReference type="SMART" id="SM00462">
    <property type="entry name" value="PTB"/>
    <property type="match status" value="1"/>
</dbReference>
<organism evidence="8 9">
    <name type="scientific">Cinara cedri</name>
    <dbReference type="NCBI Taxonomy" id="506608"/>
    <lineage>
        <taxon>Eukaryota</taxon>
        <taxon>Metazoa</taxon>
        <taxon>Ecdysozoa</taxon>
        <taxon>Arthropoda</taxon>
        <taxon>Hexapoda</taxon>
        <taxon>Insecta</taxon>
        <taxon>Pterygota</taxon>
        <taxon>Neoptera</taxon>
        <taxon>Paraneoptera</taxon>
        <taxon>Hemiptera</taxon>
        <taxon>Sternorrhyncha</taxon>
        <taxon>Aphidomorpha</taxon>
        <taxon>Aphidoidea</taxon>
        <taxon>Aphididae</taxon>
        <taxon>Lachninae</taxon>
        <taxon>Cinara</taxon>
    </lineage>
</organism>
<feature type="compositionally biased region" description="Low complexity" evidence="6">
    <location>
        <begin position="957"/>
        <end position="966"/>
    </location>
</feature>
<sequence>MESTKSRTPIPNPPDIRNDDKENKLHSLKEVPKRGFVQIKESFKTLKHINRQPVAVKAEKGGAIRFMGDGVSFKAKLIGILEVSEARGDRMCQEALFDLKMAIRAAGEHKQRITINVAIDGLKLRDEKTGDCLYHHPIHKISFIAQDMVDTRAFGYIFGSPDTGHRFFGIKTDKAASQVVITMRDLFQTVFELKKQEIEMTRQQQIMKVSGLYLEALASTSTKNDHAGSDDGSKRYNRDLSNLDKSEFKNTTPNANDLLSLELELNNLQQGLSQMESITPPSSSSGDPFGDSFTAIPTVALTKLPPPPNSGERRIRNSSVTSSGQQEKHWFDKETESIFGLTNPSEVRQSLQQSDFRVTESTNRASPTIKSSDTFDVFTELDPLGTGRSKPYVDKKDFFQELKNPPKKILNQLAAHENEKISDNQSQSLPTKCMNNSFSSDLSFKETSGFVDDPFKTDNFIKSHDSNSADIEFADFSSFESLKPVSPQLQHKSPLLKSDSSSSQNSVQGLLKVSLPLDSQKPYNIATPPKYNLMTKNRPKLKMRKTPSPDYYRNEDPVSPDDDYAIMKLMTLPQRIDIAPEPPPRPSSSLEPPPLPPKKQQIPSKNVKPIRTRNSHYDYIENYVSSYNLPSTQQESEAPPLPLPSRKPKNDNNKKKKEELDSEYYLLPVTVKKTGSESKLNVTSLDLTLSQLTKTGFFDLADKLKISPTSLSKMTLQELTLRLSQLTTNSSEDSPSVLIKSEEEKKKSEESLYDKYAVFREYVDKETNNDVVVTENDKYAALRDIPIKEPRYEEELTGHFPADETLESNQSNNISEQFDIELNDEQVYNLQDEKMIDEQVIEDQNLKDNNDDDEEDDEIEYENEDEDYENENENSVIKKEETKESIECEALTDVSTAIEKPEQIESNSCQKLFDNSQCWATFDAEPEAIKNVNSPWSVSEHELSIPKSKGNLKKVPSSRSKCSSSWDDWEESEDNLDNAKRSLESSIEDFSRTENGWSDRESLYEDELYYERNHKRKSNRKISPRHREPSPWEEGNRYSDEWEPPYMFAPHWRVPHMEDDRRRPSKDDKRRIYVRPELDRRAPKLPYAPNWEDEKYQMRMYERHRRYLEEHYNWDRYGPPIPKGFKTYPRPPPLDNSDEEDVKMRYRLPKKNCYGSATTPRKHRRPYHRRSDGSDEERSIPPRKPYSQEELDLSESELEQNWSRRSKSKWSLKRNQTSPFDDNFTPDSPDSSVFTKTMSTCSDLGYLTKPSPSISSKINKNMRRPKRSDSGHRSIDSNSKVEVTKRSPFEDDFTPDNATKDSVSSEFSFKDDDGFTSKEVKIPKDEVSNSPKEMKKSESINIFSRNTDPFEDDDFFNQDVSSKPNLASLEEATSDPEGEGWDKQPDRTKNE</sequence>
<evidence type="ECO:0000256" key="1">
    <source>
        <dbReference type="ARBA" id="ARBA00004496"/>
    </source>
</evidence>
<feature type="compositionally biased region" description="Low complexity" evidence="6">
    <location>
        <begin position="1249"/>
        <end position="1259"/>
    </location>
</feature>
<dbReference type="Gene3D" id="2.30.29.30">
    <property type="entry name" value="Pleckstrin-homology domain (PH domain)/Phosphotyrosine-binding domain (PTB)"/>
    <property type="match status" value="1"/>
</dbReference>
<feature type="region of interest" description="Disordered" evidence="6">
    <location>
        <begin position="1146"/>
        <end position="1233"/>
    </location>
</feature>
<evidence type="ECO:0000256" key="2">
    <source>
        <dbReference type="ARBA" id="ARBA00022473"/>
    </source>
</evidence>
<feature type="region of interest" description="Disordered" evidence="6">
    <location>
        <begin position="954"/>
        <end position="973"/>
    </location>
</feature>
<dbReference type="PANTHER" id="PTHR47695">
    <property type="entry name" value="PID DOMAIN-CONTAINING PROTEIN"/>
    <property type="match status" value="1"/>
</dbReference>
<dbReference type="InterPro" id="IPR011993">
    <property type="entry name" value="PH-like_dom_sf"/>
</dbReference>
<evidence type="ECO:0000256" key="4">
    <source>
        <dbReference type="ARBA" id="ARBA00022553"/>
    </source>
</evidence>
<feature type="region of interest" description="Disordered" evidence="6">
    <location>
        <begin position="1015"/>
        <end position="1036"/>
    </location>
</feature>
<dbReference type="InterPro" id="IPR006020">
    <property type="entry name" value="PTB/PI_dom"/>
</dbReference>
<feature type="compositionally biased region" description="Basic and acidic residues" evidence="6">
    <location>
        <begin position="1380"/>
        <end position="1391"/>
    </location>
</feature>
<dbReference type="PANTHER" id="PTHR47695:SF3">
    <property type="entry name" value="PID DOMAIN-CONTAINING PROTEIN"/>
    <property type="match status" value="1"/>
</dbReference>
<name>A0A5E4M0V9_9HEMI</name>
<evidence type="ECO:0000313" key="9">
    <source>
        <dbReference type="Proteomes" id="UP000325440"/>
    </source>
</evidence>
<gene>
    <name evidence="8" type="ORF">CINCED_3A016576</name>
</gene>
<dbReference type="GO" id="GO:0005737">
    <property type="term" value="C:cytoplasm"/>
    <property type="evidence" value="ECO:0007669"/>
    <property type="project" value="UniProtKB-SubCell"/>
</dbReference>
<feature type="region of interest" description="Disordered" evidence="6">
    <location>
        <begin position="1246"/>
        <end position="1391"/>
    </location>
</feature>
<dbReference type="PROSITE" id="PS01179">
    <property type="entry name" value="PID"/>
    <property type="match status" value="1"/>
</dbReference>
<feature type="region of interest" description="Disordered" evidence="6">
    <location>
        <begin position="1"/>
        <end position="24"/>
    </location>
</feature>
<feature type="compositionally biased region" description="Basic and acidic residues" evidence="6">
    <location>
        <begin position="648"/>
        <end position="659"/>
    </location>
</feature>
<feature type="domain" description="PID" evidence="7">
    <location>
        <begin position="67"/>
        <end position="199"/>
    </location>
</feature>
<dbReference type="EMBL" id="CABPRJ010000013">
    <property type="protein sequence ID" value="VVC25458.1"/>
    <property type="molecule type" value="Genomic_DNA"/>
</dbReference>
<dbReference type="GO" id="GO:0030154">
    <property type="term" value="P:cell differentiation"/>
    <property type="evidence" value="ECO:0007669"/>
    <property type="project" value="UniProtKB-KW"/>
</dbReference>
<feature type="compositionally biased region" description="Basic and acidic residues" evidence="6">
    <location>
        <begin position="1025"/>
        <end position="1036"/>
    </location>
</feature>
<feature type="compositionally biased region" description="Basic and acidic residues" evidence="6">
    <location>
        <begin position="1308"/>
        <end position="1338"/>
    </location>
</feature>
<evidence type="ECO:0000256" key="6">
    <source>
        <dbReference type="SAM" id="MobiDB-lite"/>
    </source>
</evidence>
<reference evidence="8 9" key="1">
    <citation type="submission" date="2019-08" db="EMBL/GenBank/DDBJ databases">
        <authorList>
            <person name="Alioto T."/>
            <person name="Alioto T."/>
            <person name="Gomez Garrido J."/>
        </authorList>
    </citation>
    <scope>NUCLEOTIDE SEQUENCE [LARGE SCALE GENOMIC DNA]</scope>
</reference>
<comment type="subcellular location">
    <subcellularLocation>
        <location evidence="1">Cytoplasm</location>
    </subcellularLocation>
</comment>
<dbReference type="Proteomes" id="UP000325440">
    <property type="component" value="Unassembled WGS sequence"/>
</dbReference>
<feature type="compositionally biased region" description="Pro residues" evidence="6">
    <location>
        <begin position="580"/>
        <end position="597"/>
    </location>
</feature>
<feature type="region of interest" description="Disordered" evidence="6">
    <location>
        <begin position="300"/>
        <end position="329"/>
    </location>
</feature>
<proteinExistence type="predicted"/>
<feature type="region of interest" description="Disordered" evidence="6">
    <location>
        <begin position="630"/>
        <end position="659"/>
    </location>
</feature>
<evidence type="ECO:0000313" key="8">
    <source>
        <dbReference type="EMBL" id="VVC25458.1"/>
    </source>
</evidence>
<feature type="region of interest" description="Disordered" evidence="6">
    <location>
        <begin position="576"/>
        <end position="612"/>
    </location>
</feature>